<feature type="region of interest" description="Disordered" evidence="1">
    <location>
        <begin position="58"/>
        <end position="80"/>
    </location>
</feature>
<sequence length="80" mass="9405">MYNRNMKCPHCNEPMANIVYGFPTMDMIEKAKRDEIVLGGIPKPFDFKPTHYCHGCQEQYPESEPEYDKNSYIPTFSHNE</sequence>
<accession>A0A6J5TE54</accession>
<dbReference type="EMBL" id="LR798269">
    <property type="protein sequence ID" value="CAB5219641.1"/>
    <property type="molecule type" value="Genomic_DNA"/>
</dbReference>
<gene>
    <name evidence="2" type="ORF">UFOVP222_103</name>
</gene>
<proteinExistence type="predicted"/>
<name>A0A6J5TE54_9CAUD</name>
<evidence type="ECO:0000256" key="1">
    <source>
        <dbReference type="SAM" id="MobiDB-lite"/>
    </source>
</evidence>
<evidence type="ECO:0000313" key="2">
    <source>
        <dbReference type="EMBL" id="CAB5219641.1"/>
    </source>
</evidence>
<protein>
    <submittedName>
        <fullName evidence="2">Uncharacterized protein</fullName>
    </submittedName>
</protein>
<reference evidence="2" key="1">
    <citation type="submission" date="2020-05" db="EMBL/GenBank/DDBJ databases">
        <authorList>
            <person name="Chiriac C."/>
            <person name="Salcher M."/>
            <person name="Ghai R."/>
            <person name="Kavagutti S V."/>
        </authorList>
    </citation>
    <scope>NUCLEOTIDE SEQUENCE</scope>
</reference>
<organism evidence="2">
    <name type="scientific">uncultured Caudovirales phage</name>
    <dbReference type="NCBI Taxonomy" id="2100421"/>
    <lineage>
        <taxon>Viruses</taxon>
        <taxon>Duplodnaviria</taxon>
        <taxon>Heunggongvirae</taxon>
        <taxon>Uroviricota</taxon>
        <taxon>Caudoviricetes</taxon>
        <taxon>Peduoviridae</taxon>
        <taxon>Maltschvirus</taxon>
        <taxon>Maltschvirus maltsch</taxon>
    </lineage>
</organism>